<keyword evidence="2" id="KW-1185">Reference proteome</keyword>
<comment type="caution">
    <text evidence="1">The sequence shown here is derived from an EMBL/GenBank/DDBJ whole genome shotgun (WGS) entry which is preliminary data.</text>
</comment>
<dbReference type="Proteomes" id="UP000070810">
    <property type="component" value="Unassembled WGS sequence"/>
</dbReference>
<dbReference type="AlphaFoldDB" id="A0A147ENS2"/>
<dbReference type="EMBL" id="LDRK01000032">
    <property type="protein sequence ID" value="KTR85993.1"/>
    <property type="molecule type" value="Genomic_DNA"/>
</dbReference>
<sequence length="201" mass="22335">MTQAEASLSLREQFDLVEERIVRMQELMTDAQVQISSGLWKWGQKGGAPIADVNVWSVPGMTSDNSYYLNIGRSIRPEGATGAKADLDPMIAYFEQQGWKTEFVTLELEGVFGPDYLVRADTGDGYLVSWEVQANGYYNMEVISKTFWGDSSDLQAAVSDRIPKEARDIEESVPGVYVPFPDWDDPLVSAPDLLDHSGKGE</sequence>
<dbReference type="PATRIC" id="fig|1079994.3.peg.1486"/>
<name>A0A147ENS2_9MICO</name>
<accession>A0A147ENS2</accession>
<evidence type="ECO:0000313" key="1">
    <source>
        <dbReference type="EMBL" id="KTR85993.1"/>
    </source>
</evidence>
<gene>
    <name evidence="1" type="ORF">NS354_06840</name>
</gene>
<organism evidence="1 2">
    <name type="scientific">Leucobacter chromiiresistens</name>
    <dbReference type="NCBI Taxonomy" id="1079994"/>
    <lineage>
        <taxon>Bacteria</taxon>
        <taxon>Bacillati</taxon>
        <taxon>Actinomycetota</taxon>
        <taxon>Actinomycetes</taxon>
        <taxon>Micrococcales</taxon>
        <taxon>Microbacteriaceae</taxon>
        <taxon>Leucobacter</taxon>
    </lineage>
</organism>
<proteinExistence type="predicted"/>
<reference evidence="1 2" key="1">
    <citation type="journal article" date="2016" name="Front. Microbiol.">
        <title>Genomic Resource of Rice Seed Associated Bacteria.</title>
        <authorList>
            <person name="Midha S."/>
            <person name="Bansal K."/>
            <person name="Sharma S."/>
            <person name="Kumar N."/>
            <person name="Patil P.P."/>
            <person name="Chaudhry V."/>
            <person name="Patil P.B."/>
        </authorList>
    </citation>
    <scope>NUCLEOTIDE SEQUENCE [LARGE SCALE GENOMIC DNA]</scope>
    <source>
        <strain evidence="1 2">NS354</strain>
    </source>
</reference>
<protein>
    <submittedName>
        <fullName evidence="1">Uncharacterized protein</fullName>
    </submittedName>
</protein>
<evidence type="ECO:0000313" key="2">
    <source>
        <dbReference type="Proteomes" id="UP000070810"/>
    </source>
</evidence>